<sequence length="35" mass="3775">MPTPPPEQSIGPIDMMANDQVEHIATGMGIFSPHQ</sequence>
<evidence type="ECO:0000313" key="2">
    <source>
        <dbReference type="Proteomes" id="UP000030710"/>
    </source>
</evidence>
<dbReference type="HOGENOM" id="CLU_3362543_0_0_2"/>
<protein>
    <submittedName>
        <fullName evidence="1">Uncharacterized protein</fullName>
    </submittedName>
</protein>
<gene>
    <name evidence="1" type="ORF">J07HQW2_00869</name>
</gene>
<organism evidence="1 2">
    <name type="scientific">Haloquadratum walsbyi J07HQW2</name>
    <dbReference type="NCBI Taxonomy" id="1238425"/>
    <lineage>
        <taxon>Archaea</taxon>
        <taxon>Methanobacteriati</taxon>
        <taxon>Methanobacteriota</taxon>
        <taxon>Stenosarchaea group</taxon>
        <taxon>Halobacteria</taxon>
        <taxon>Halobacteriales</taxon>
        <taxon>Haloferacaceae</taxon>
        <taxon>Haloquadratum</taxon>
    </lineage>
</organism>
<accession>U1NC17</accession>
<proteinExistence type="predicted"/>
<dbReference type="STRING" id="1238425.J07HQW2_00869"/>
<dbReference type="AlphaFoldDB" id="U1NC17"/>
<reference evidence="1 2" key="1">
    <citation type="journal article" date="2013" name="PLoS ONE">
        <title>Assembly-driven community genomics of a hypersaline microbial ecosystem.</title>
        <authorList>
            <person name="Podell S."/>
            <person name="Ugalde J.A."/>
            <person name="Narasingarao P."/>
            <person name="Banfield J.F."/>
            <person name="Heidelberg K.B."/>
            <person name="Allen E.E."/>
        </authorList>
    </citation>
    <scope>NUCLEOTIDE SEQUENCE [LARGE SCALE GENOMIC DNA]</scope>
    <source>
        <strain evidence="2">J07HQW2</strain>
    </source>
</reference>
<dbReference type="EMBL" id="KE356561">
    <property type="protein sequence ID" value="ERG94435.1"/>
    <property type="molecule type" value="Genomic_DNA"/>
</dbReference>
<evidence type="ECO:0000313" key="1">
    <source>
        <dbReference type="EMBL" id="ERG94435.1"/>
    </source>
</evidence>
<dbReference type="Proteomes" id="UP000030710">
    <property type="component" value="Unassembled WGS sequence"/>
</dbReference>
<name>U1NC17_9EURY</name>